<dbReference type="InterPro" id="IPR010221">
    <property type="entry name" value="VCBS_dom"/>
</dbReference>
<dbReference type="PROSITE" id="PS00330">
    <property type="entry name" value="HEMOLYSIN_CALCIUM"/>
    <property type="match status" value="8"/>
</dbReference>
<evidence type="ECO:0000256" key="3">
    <source>
        <dbReference type="SAM" id="MobiDB-lite"/>
    </source>
</evidence>
<dbReference type="EMBL" id="CP014796">
    <property type="protein sequence ID" value="APX21329.1"/>
    <property type="molecule type" value="Genomic_DNA"/>
</dbReference>
<dbReference type="KEGG" id="tpro:Ga0080559_TMP533"/>
<feature type="compositionally biased region" description="Gly residues" evidence="3">
    <location>
        <begin position="149"/>
        <end position="161"/>
    </location>
</feature>
<dbReference type="GO" id="GO:0005576">
    <property type="term" value="C:extracellular region"/>
    <property type="evidence" value="ECO:0007669"/>
    <property type="project" value="UniProtKB-SubCell"/>
</dbReference>
<keyword evidence="5" id="KW-1185">Reference proteome</keyword>
<name>A0A1U7CZJ2_9RHOB</name>
<dbReference type="NCBIfam" id="TIGR01965">
    <property type="entry name" value="VCBS_repeat"/>
    <property type="match status" value="1"/>
</dbReference>
<feature type="region of interest" description="Disordered" evidence="3">
    <location>
        <begin position="92"/>
        <end position="127"/>
    </location>
</feature>
<organism evidence="4 5">
    <name type="scientific">Salipiger profundus</name>
    <dbReference type="NCBI Taxonomy" id="1229727"/>
    <lineage>
        <taxon>Bacteria</taxon>
        <taxon>Pseudomonadati</taxon>
        <taxon>Pseudomonadota</taxon>
        <taxon>Alphaproteobacteria</taxon>
        <taxon>Rhodobacterales</taxon>
        <taxon>Roseobacteraceae</taxon>
        <taxon>Salipiger</taxon>
    </lineage>
</organism>
<protein>
    <submittedName>
        <fullName evidence="4">Putative calcium-binding protein</fullName>
    </submittedName>
</protein>
<dbReference type="Pfam" id="PF00353">
    <property type="entry name" value="HemolysinCabind"/>
    <property type="match status" value="7"/>
</dbReference>
<dbReference type="InterPro" id="IPR018511">
    <property type="entry name" value="Hemolysin-typ_Ca-bd_CS"/>
</dbReference>
<dbReference type="GO" id="GO:0005509">
    <property type="term" value="F:calcium ion binding"/>
    <property type="evidence" value="ECO:0007669"/>
    <property type="project" value="InterPro"/>
</dbReference>
<evidence type="ECO:0000313" key="5">
    <source>
        <dbReference type="Proteomes" id="UP000186559"/>
    </source>
</evidence>
<keyword evidence="2" id="KW-0964">Secreted</keyword>
<evidence type="ECO:0000256" key="1">
    <source>
        <dbReference type="ARBA" id="ARBA00004613"/>
    </source>
</evidence>
<comment type="subcellular location">
    <subcellularLocation>
        <location evidence="1">Secreted</location>
    </subcellularLocation>
</comment>
<sequence>MMPGGVKSPAVRASSADRAVIPGGTGDDSLPGTPEADSIAGGDGHDTLDGAGGDDYLVGQRGDDSLLGGDGNDRLYGGRGADTLLGGADDDTLTGGAGNDSLEGGLGNDYLSGGDDDDELSGGDGFDSLYAGAGNDIVQGDAGDDTLHGGDGNDTMHGGGENDYLAGNSGDDSLTGGDGDDRIYGGRGADTIQGDAGNDTLAGGGGDDILEGGDGNDYLGGNGGADTLHAGAGDDLAYGGAGDDILHGDDGADLLSGEDGNDTLDGGTGDDTLLGGDGIDTADFSGATGNSFFDYAFETVTTGDGETALQVTYIGTTGVDTGTDLLFDMEFGTFAEGTFHIDGTNNAPVLGDDTIVVNEDNIFSFGDALTGNDFDPDNSLPRSGDITLPQTTVDTTGTIGLVTAPSILTQGSYDPNGQFDWLGEGETATDSFQYTVSDGNGGVTTATVTVTIEGQNDAEVAVGQTVTGVTPTLIANYDSDYDTMIYSLDYHVPLSVLLAENTGDSSDIAANFQIYTRNAFLVTQDGLDGTTTYGGAAVIDGDELVVTYDLADLAASGSGGAISDSILMGYHNVIVNGAVTQYFDSVDTYELWNASILTGRNYGDPLELATADYLDGGQGEWGGEGVNTDWGWGIIGHDGTDGAVGADGNDWGGALLGTDADEILVGLDAPDAGDGGTGGRSGDGADGYFLWTQTRAGPVPLPQTGFNGGDGGDGGAGGDSTYLLAAEGGDDTIVSGAPGAGGDVGSAGGYGTDGERREAPGILTDYFADGGSAGEQGSGGPGGFAEYLIYAGDGNDVVYAADLRDVAGLPGAYEIDGGAGNDHIYFFSRTLPESDHFDFAIRGGAGDDVIERSLGAILDDVTYAGYSRTYVDGAGAAGSTGTIDGGAGFDQFVWYGIGGLEFISLVMREISLDGLMNMERISLEFRGTINLQLTPQAVAAASGDNVLFIDDGDEGFADQITQQVTLGGSQLWLQTGSGFEGEDGTVYDIYTSVADSTFPVSTTVYIETTFEIA</sequence>
<dbReference type="PRINTS" id="PR00313">
    <property type="entry name" value="CABNDNGRPT"/>
</dbReference>
<dbReference type="Proteomes" id="UP000186559">
    <property type="component" value="Chromosome"/>
</dbReference>
<feature type="compositionally biased region" description="Gly residues" evidence="3">
    <location>
        <begin position="738"/>
        <end position="752"/>
    </location>
</feature>
<dbReference type="Gene3D" id="2.150.10.10">
    <property type="entry name" value="Serralysin-like metalloprotease, C-terminal"/>
    <property type="match status" value="4"/>
</dbReference>
<feature type="region of interest" description="Disordered" evidence="3">
    <location>
        <begin position="249"/>
        <end position="269"/>
    </location>
</feature>
<reference evidence="4 5" key="1">
    <citation type="submission" date="2016-03" db="EMBL/GenBank/DDBJ databases">
        <title>Deep-sea bacteria in the southern Pacific.</title>
        <authorList>
            <person name="Tang K."/>
        </authorList>
    </citation>
    <scope>NUCLEOTIDE SEQUENCE [LARGE SCALE GENOMIC DNA]</scope>
    <source>
        <strain evidence="4 5">JLT2016</strain>
    </source>
</reference>
<feature type="region of interest" description="Disordered" evidence="3">
    <location>
        <begin position="1"/>
        <end position="74"/>
    </location>
</feature>
<proteinExistence type="predicted"/>
<feature type="region of interest" description="Disordered" evidence="3">
    <location>
        <begin position="140"/>
        <end position="209"/>
    </location>
</feature>
<dbReference type="Pfam" id="PF17963">
    <property type="entry name" value="Big_9"/>
    <property type="match status" value="1"/>
</dbReference>
<dbReference type="AlphaFoldDB" id="A0A1U7CZJ2"/>
<dbReference type="InterPro" id="IPR001343">
    <property type="entry name" value="Hemolysn_Ca-bd"/>
</dbReference>
<evidence type="ECO:0000313" key="4">
    <source>
        <dbReference type="EMBL" id="APX21329.1"/>
    </source>
</evidence>
<dbReference type="PANTHER" id="PTHR38340:SF1">
    <property type="entry name" value="S-LAYER PROTEIN"/>
    <property type="match status" value="1"/>
</dbReference>
<dbReference type="STRING" id="1229727.Ga0080559_TMP533"/>
<gene>
    <name evidence="4" type="ORF">Ga0080559_TMP533</name>
</gene>
<feature type="compositionally biased region" description="Gly residues" evidence="3">
    <location>
        <begin position="706"/>
        <end position="718"/>
    </location>
</feature>
<dbReference type="PANTHER" id="PTHR38340">
    <property type="entry name" value="S-LAYER PROTEIN"/>
    <property type="match status" value="1"/>
</dbReference>
<evidence type="ECO:0000256" key="2">
    <source>
        <dbReference type="ARBA" id="ARBA00022525"/>
    </source>
</evidence>
<dbReference type="InterPro" id="IPR011049">
    <property type="entry name" value="Serralysin-like_metalloprot_C"/>
</dbReference>
<dbReference type="SUPFAM" id="SSF51120">
    <property type="entry name" value="beta-Roll"/>
    <property type="match status" value="3"/>
</dbReference>
<dbReference type="InterPro" id="IPR050557">
    <property type="entry name" value="RTX_toxin/Mannuronan_C5-epim"/>
</dbReference>
<accession>A0A1U7CZJ2</accession>
<feature type="region of interest" description="Disordered" evidence="3">
    <location>
        <begin position="702"/>
        <end position="755"/>
    </location>
</feature>